<dbReference type="EMBL" id="MHNB01000028">
    <property type="protein sequence ID" value="OGZ36293.1"/>
    <property type="molecule type" value="Genomic_DNA"/>
</dbReference>
<dbReference type="AlphaFoldDB" id="A0A1G2FE20"/>
<reference evidence="1 2" key="1">
    <citation type="journal article" date="2016" name="Nat. Commun.">
        <title>Thousands of microbial genomes shed light on interconnected biogeochemical processes in an aquifer system.</title>
        <authorList>
            <person name="Anantharaman K."/>
            <person name="Brown C.T."/>
            <person name="Hug L.A."/>
            <person name="Sharon I."/>
            <person name="Castelle C.J."/>
            <person name="Probst A.J."/>
            <person name="Thomas B.C."/>
            <person name="Singh A."/>
            <person name="Wilkins M.J."/>
            <person name="Karaoz U."/>
            <person name="Brodie E.L."/>
            <person name="Williams K.H."/>
            <person name="Hubbard S.S."/>
            <person name="Banfield J.F."/>
        </authorList>
    </citation>
    <scope>NUCLEOTIDE SEQUENCE [LARGE SCALE GENOMIC DNA]</scope>
</reference>
<comment type="caution">
    <text evidence="1">The sequence shown here is derived from an EMBL/GenBank/DDBJ whole genome shotgun (WGS) entry which is preliminary data.</text>
</comment>
<dbReference type="Proteomes" id="UP000177061">
    <property type="component" value="Unassembled WGS sequence"/>
</dbReference>
<organism evidence="1 2">
    <name type="scientific">Candidatus Portnoybacteria bacterium RIFCSPHIGHO2_12_FULL_38_9</name>
    <dbReference type="NCBI Taxonomy" id="1801997"/>
    <lineage>
        <taxon>Bacteria</taxon>
        <taxon>Candidatus Portnoyibacteriota</taxon>
    </lineage>
</organism>
<sequence>MFKITEQGIKKFELEFKDITPPGDLTGWSNYCRVRKYIIEKDPIMGKFLGDLEKDDPLSSDILSALKVYALIMVQMDVNRRVEYNKLWQEDPGDINGYYRNDKIVTIKVLEKGNNRLIEESIKRMLEMSNQFKLWQFEREDAENAFQEP</sequence>
<evidence type="ECO:0000313" key="2">
    <source>
        <dbReference type="Proteomes" id="UP000177061"/>
    </source>
</evidence>
<gene>
    <name evidence="1" type="ORF">A3J64_03015</name>
</gene>
<dbReference type="STRING" id="1801997.A3J64_03015"/>
<evidence type="ECO:0000313" key="1">
    <source>
        <dbReference type="EMBL" id="OGZ36293.1"/>
    </source>
</evidence>
<proteinExistence type="predicted"/>
<name>A0A1G2FE20_9BACT</name>
<protein>
    <submittedName>
        <fullName evidence="1">Uncharacterized protein</fullName>
    </submittedName>
</protein>
<accession>A0A1G2FE20</accession>